<accession>A0AAW5F5D5</accession>
<reference evidence="1" key="1">
    <citation type="journal article" date="2022" name="Cell Host Microbe">
        <title>Colonization of the live biotherapeutic product VE303 and modulation of the microbiota and metabolites in healthy volunteers.</title>
        <authorList>
            <person name="Dsouza M."/>
            <person name="Menon R."/>
            <person name="Crossette E."/>
            <person name="Bhattarai S.K."/>
            <person name="Schneider J."/>
            <person name="Kim Y.G."/>
            <person name="Reddy S."/>
            <person name="Caballero S."/>
            <person name="Felix C."/>
            <person name="Cornacchione L."/>
            <person name="Hendrickson J."/>
            <person name="Watson A.R."/>
            <person name="Minot S.S."/>
            <person name="Greenfield N."/>
            <person name="Schopf L."/>
            <person name="Szabady R."/>
            <person name="Patarroyo J."/>
            <person name="Smith W."/>
            <person name="Harrison P."/>
            <person name="Kuijper E.J."/>
            <person name="Kelly C.P."/>
            <person name="Olle B."/>
            <person name="Bobilev D."/>
            <person name="Silber J.L."/>
            <person name="Bucci V."/>
            <person name="Roberts B."/>
            <person name="Faith J."/>
            <person name="Norman J.M."/>
        </authorList>
    </citation>
    <scope>NUCLEOTIDE SEQUENCE</scope>
    <source>
        <strain evidence="1">VE303-04</strain>
    </source>
</reference>
<dbReference type="Proteomes" id="UP001203136">
    <property type="component" value="Unassembled WGS sequence"/>
</dbReference>
<gene>
    <name evidence="1" type="ORF">K5I21_14460</name>
</gene>
<name>A0AAW5F5D5_CLOSY</name>
<evidence type="ECO:0008006" key="3">
    <source>
        <dbReference type="Google" id="ProtNLM"/>
    </source>
</evidence>
<dbReference type="EMBL" id="JAINVB010000001">
    <property type="protein sequence ID" value="MCK0087059.1"/>
    <property type="molecule type" value="Genomic_DNA"/>
</dbReference>
<dbReference type="RefSeq" id="WP_003501841.1">
    <property type="nucleotide sequence ID" value="NZ_BAABZD010000002.1"/>
</dbReference>
<organism evidence="1 2">
    <name type="scientific">Clostridium symbiosum</name>
    <name type="common">Bacteroides symbiosus</name>
    <dbReference type="NCBI Taxonomy" id="1512"/>
    <lineage>
        <taxon>Bacteria</taxon>
        <taxon>Bacillati</taxon>
        <taxon>Bacillota</taxon>
        <taxon>Clostridia</taxon>
        <taxon>Lachnospirales</taxon>
        <taxon>Lachnospiraceae</taxon>
        <taxon>Otoolea</taxon>
    </lineage>
</organism>
<evidence type="ECO:0000313" key="2">
    <source>
        <dbReference type="Proteomes" id="UP001203136"/>
    </source>
</evidence>
<comment type="caution">
    <text evidence="1">The sequence shown here is derived from an EMBL/GenBank/DDBJ whole genome shotgun (WGS) entry which is preliminary data.</text>
</comment>
<protein>
    <recommendedName>
        <fullName evidence="3">Relaxase</fullName>
    </recommendedName>
</protein>
<evidence type="ECO:0000313" key="1">
    <source>
        <dbReference type="EMBL" id="MCK0087059.1"/>
    </source>
</evidence>
<sequence>MERKPKRNRKGMQVQENRKLQFLIDIQAKIQEGKGGGYTRWASVFNLKQMAQAMMFLKEHEIESYEDLAQKTAAYTERRDSLLESVKADETRLQEIAVLKMHIVNYAKSRDVFAAYQSSGYSQEYFEEHRDVLTRRKAAKQAFDAYKKAHGKDTKIPHIKELSAEYAQVLERKKQNYQEYRKCKAELQDYLVAERIVRELLKEEAVYDEKQTREDRDQEKNR</sequence>
<proteinExistence type="predicted"/>
<dbReference type="AlphaFoldDB" id="A0AAW5F5D5"/>